<dbReference type="EMBL" id="JBHRSZ010000006">
    <property type="protein sequence ID" value="MFC3152185.1"/>
    <property type="molecule type" value="Genomic_DNA"/>
</dbReference>
<organism evidence="1 2">
    <name type="scientific">Litoribrevibacter euphylliae</name>
    <dbReference type="NCBI Taxonomy" id="1834034"/>
    <lineage>
        <taxon>Bacteria</taxon>
        <taxon>Pseudomonadati</taxon>
        <taxon>Pseudomonadota</taxon>
        <taxon>Gammaproteobacteria</taxon>
        <taxon>Oceanospirillales</taxon>
        <taxon>Oceanospirillaceae</taxon>
        <taxon>Litoribrevibacter</taxon>
    </lineage>
</organism>
<protein>
    <submittedName>
        <fullName evidence="1">Prepilin-type N-terminal cleavage/methylation domain-containing protein</fullName>
    </submittedName>
</protein>
<reference evidence="2" key="1">
    <citation type="journal article" date="2019" name="Int. J. Syst. Evol. Microbiol.">
        <title>The Global Catalogue of Microorganisms (GCM) 10K type strain sequencing project: providing services to taxonomists for standard genome sequencing and annotation.</title>
        <authorList>
            <consortium name="The Broad Institute Genomics Platform"/>
            <consortium name="The Broad Institute Genome Sequencing Center for Infectious Disease"/>
            <person name="Wu L."/>
            <person name="Ma J."/>
        </authorList>
    </citation>
    <scope>NUCLEOTIDE SEQUENCE [LARGE SCALE GENOMIC DNA]</scope>
    <source>
        <strain evidence="2">KCTC 52438</strain>
    </source>
</reference>
<name>A0ABV7HID1_9GAMM</name>
<evidence type="ECO:0000313" key="2">
    <source>
        <dbReference type="Proteomes" id="UP001595476"/>
    </source>
</evidence>
<dbReference type="Proteomes" id="UP001595476">
    <property type="component" value="Unassembled WGS sequence"/>
</dbReference>
<dbReference type="InterPro" id="IPR012902">
    <property type="entry name" value="N_methyl_site"/>
</dbReference>
<sequence>MLRKGGFTLIELMISLLLISITLLGSARLQLVAQQQIERAYYTGQALALIEEASRRVSLNYKQRSFYLVSDLSLVQEINCNPCSPSDLVQLDLTHLSQNLQMLFPSGKARIHRCNSNLCMSVAWLGESFERCDQVLTCIDRQIL</sequence>
<dbReference type="RefSeq" id="WP_386722064.1">
    <property type="nucleotide sequence ID" value="NZ_JBHRSZ010000006.1"/>
</dbReference>
<evidence type="ECO:0000313" key="1">
    <source>
        <dbReference type="EMBL" id="MFC3152185.1"/>
    </source>
</evidence>
<dbReference type="Pfam" id="PF07963">
    <property type="entry name" value="N_methyl"/>
    <property type="match status" value="1"/>
</dbReference>
<proteinExistence type="predicted"/>
<accession>A0ABV7HID1</accession>
<keyword evidence="2" id="KW-1185">Reference proteome</keyword>
<comment type="caution">
    <text evidence="1">The sequence shown here is derived from an EMBL/GenBank/DDBJ whole genome shotgun (WGS) entry which is preliminary data.</text>
</comment>
<gene>
    <name evidence="1" type="ORF">ACFOEK_14200</name>
</gene>
<dbReference type="NCBIfam" id="TIGR02532">
    <property type="entry name" value="IV_pilin_GFxxxE"/>
    <property type="match status" value="1"/>
</dbReference>